<feature type="compositionally biased region" description="Polar residues" evidence="1">
    <location>
        <begin position="25"/>
        <end position="34"/>
    </location>
</feature>
<dbReference type="AlphaFoldDB" id="A0A0A9CJS9"/>
<sequence length="251" mass="27913">MMGDGDFGSEGNTLFDSCEGKMGNADSQEVNGSNEMMGDGDFGSEDVGYSDFGSEDLGDSDSAIYSGGDPSSCEEMDDDDEEMEDDNFEPFYYYGQAGVPNSSFEEKRPEAKHTNGNLDILDDDYELQVERGIVTRWACVNYSSLAYKRSQRLLFKIRNMCVAIGMEFAVLPLKELGVSAGKDDIQQLLDADKIELLLLIPPFYGCDDGVEENIEKMCKVAEVAYQRCFPYLSQLDLKKLARQIQSKVLPL</sequence>
<feature type="region of interest" description="Disordered" evidence="1">
    <location>
        <begin position="1"/>
        <end position="85"/>
    </location>
</feature>
<name>A0A0A9CJS9_ARUDO</name>
<proteinExistence type="predicted"/>
<reference evidence="2" key="1">
    <citation type="submission" date="2014-09" db="EMBL/GenBank/DDBJ databases">
        <authorList>
            <person name="Magalhaes I.L.F."/>
            <person name="Oliveira U."/>
            <person name="Santos F.R."/>
            <person name="Vidigal T.H.D.A."/>
            <person name="Brescovit A.D."/>
            <person name="Santos A.J."/>
        </authorList>
    </citation>
    <scope>NUCLEOTIDE SEQUENCE</scope>
    <source>
        <tissue evidence="2">Shoot tissue taken approximately 20 cm above the soil surface</tissue>
    </source>
</reference>
<evidence type="ECO:0000313" key="2">
    <source>
        <dbReference type="EMBL" id="JAD75851.1"/>
    </source>
</evidence>
<accession>A0A0A9CJS9</accession>
<dbReference type="EMBL" id="GBRH01222044">
    <property type="protein sequence ID" value="JAD75851.1"/>
    <property type="molecule type" value="Transcribed_RNA"/>
</dbReference>
<protein>
    <submittedName>
        <fullName evidence="2">Uncharacterized protein</fullName>
    </submittedName>
</protein>
<feature type="compositionally biased region" description="Acidic residues" evidence="1">
    <location>
        <begin position="72"/>
        <end position="85"/>
    </location>
</feature>
<evidence type="ECO:0000256" key="1">
    <source>
        <dbReference type="SAM" id="MobiDB-lite"/>
    </source>
</evidence>
<reference evidence="2" key="2">
    <citation type="journal article" date="2015" name="Data Brief">
        <title>Shoot transcriptome of the giant reed, Arundo donax.</title>
        <authorList>
            <person name="Barrero R.A."/>
            <person name="Guerrero F.D."/>
            <person name="Moolhuijzen P."/>
            <person name="Goolsby J.A."/>
            <person name="Tidwell J."/>
            <person name="Bellgard S.E."/>
            <person name="Bellgard M.I."/>
        </authorList>
    </citation>
    <scope>NUCLEOTIDE SEQUENCE</scope>
    <source>
        <tissue evidence="2">Shoot tissue taken approximately 20 cm above the soil surface</tissue>
    </source>
</reference>
<organism evidence="2">
    <name type="scientific">Arundo donax</name>
    <name type="common">Giant reed</name>
    <name type="synonym">Donax arundinaceus</name>
    <dbReference type="NCBI Taxonomy" id="35708"/>
    <lineage>
        <taxon>Eukaryota</taxon>
        <taxon>Viridiplantae</taxon>
        <taxon>Streptophyta</taxon>
        <taxon>Embryophyta</taxon>
        <taxon>Tracheophyta</taxon>
        <taxon>Spermatophyta</taxon>
        <taxon>Magnoliopsida</taxon>
        <taxon>Liliopsida</taxon>
        <taxon>Poales</taxon>
        <taxon>Poaceae</taxon>
        <taxon>PACMAD clade</taxon>
        <taxon>Arundinoideae</taxon>
        <taxon>Arundineae</taxon>
        <taxon>Arundo</taxon>
    </lineage>
</organism>